<evidence type="ECO:0000313" key="2">
    <source>
        <dbReference type="EMBL" id="KAK3266710.1"/>
    </source>
</evidence>
<evidence type="ECO:0000256" key="1">
    <source>
        <dbReference type="SAM" id="MobiDB-lite"/>
    </source>
</evidence>
<keyword evidence="3" id="KW-1185">Reference proteome</keyword>
<protein>
    <submittedName>
        <fullName evidence="2">Uncharacterized protein</fullName>
    </submittedName>
</protein>
<reference evidence="2 3" key="1">
    <citation type="journal article" date="2015" name="Genome Biol. Evol.">
        <title>Comparative Genomics of a Bacterivorous Green Alga Reveals Evolutionary Causalities and Consequences of Phago-Mixotrophic Mode of Nutrition.</title>
        <authorList>
            <person name="Burns J.A."/>
            <person name="Paasch A."/>
            <person name="Narechania A."/>
            <person name="Kim E."/>
        </authorList>
    </citation>
    <scope>NUCLEOTIDE SEQUENCE [LARGE SCALE GENOMIC DNA]</scope>
    <source>
        <strain evidence="2 3">PLY_AMNH</strain>
    </source>
</reference>
<comment type="caution">
    <text evidence="2">The sequence shown here is derived from an EMBL/GenBank/DDBJ whole genome shotgun (WGS) entry which is preliminary data.</text>
</comment>
<evidence type="ECO:0000313" key="3">
    <source>
        <dbReference type="Proteomes" id="UP001190700"/>
    </source>
</evidence>
<dbReference type="Proteomes" id="UP001190700">
    <property type="component" value="Unassembled WGS sequence"/>
</dbReference>
<dbReference type="AlphaFoldDB" id="A0AAE0FVN0"/>
<organism evidence="2 3">
    <name type="scientific">Cymbomonas tetramitiformis</name>
    <dbReference type="NCBI Taxonomy" id="36881"/>
    <lineage>
        <taxon>Eukaryota</taxon>
        <taxon>Viridiplantae</taxon>
        <taxon>Chlorophyta</taxon>
        <taxon>Pyramimonadophyceae</taxon>
        <taxon>Pyramimonadales</taxon>
        <taxon>Pyramimonadaceae</taxon>
        <taxon>Cymbomonas</taxon>
    </lineage>
</organism>
<name>A0AAE0FVN0_9CHLO</name>
<gene>
    <name evidence="2" type="ORF">CYMTET_24688</name>
</gene>
<accession>A0AAE0FVN0</accession>
<feature type="region of interest" description="Disordered" evidence="1">
    <location>
        <begin position="1"/>
        <end position="29"/>
    </location>
</feature>
<sequence>MPKPRREHARGRRPFAFASKKSTFRSKDDSEYLFDETKTRTSTIYHSVSLPFELQSGEKGRQDKRETCGWGSSIDKAYRPLGTPDLDRSIPIKVDGRYVFQAQKPPRKESQTNQFHRTSNNLVSVVPRPPATSGSGYSDLRDKVARAHARKIRCKHGKLFTDCDEDLSPPKRTRFVIPKLKLPSATDQEEPPKHGTQSARDAVISLPDIDSAVETARDDDEETQIRMNAGLAIDVSELSAANAIQASFVDLHKTRELLNTQLSSELVKQDSERIFSFQRKFCMFERVPPQADFSINSWLNQAEKYDEEKDQKLRSKYPWYADVLQKAEGKVIDNDYEVDSEVQDQFFRGVKQLMRYSIKSNAADFFNLVLKLPVRRGVSQASIASTLIDMCKHFNVSEMRWRTVMMDNQRPDLAVGLQFFSGPGTARKIVTPRAIGLSVMTFR</sequence>
<proteinExistence type="predicted"/>
<feature type="compositionally biased region" description="Basic residues" evidence="1">
    <location>
        <begin position="1"/>
        <end position="13"/>
    </location>
</feature>
<dbReference type="EMBL" id="LGRX02012873">
    <property type="protein sequence ID" value="KAK3266710.1"/>
    <property type="molecule type" value="Genomic_DNA"/>
</dbReference>